<dbReference type="Proteomes" id="UP000269883">
    <property type="component" value="Chromosome"/>
</dbReference>
<protein>
    <submittedName>
        <fullName evidence="1">Uncharacterized protein</fullName>
    </submittedName>
</protein>
<keyword evidence="2" id="KW-1185">Reference proteome</keyword>
<gene>
    <name evidence="1" type="ORF">DFE_2127</name>
</gene>
<evidence type="ECO:0000313" key="2">
    <source>
        <dbReference type="Proteomes" id="UP000269883"/>
    </source>
</evidence>
<dbReference type="EMBL" id="AP017378">
    <property type="protein sequence ID" value="BBD08853.1"/>
    <property type="molecule type" value="Genomic_DNA"/>
</dbReference>
<organism evidence="1 2">
    <name type="scientific">Desulfovibrio ferrophilus</name>
    <dbReference type="NCBI Taxonomy" id="241368"/>
    <lineage>
        <taxon>Bacteria</taxon>
        <taxon>Pseudomonadati</taxon>
        <taxon>Thermodesulfobacteriota</taxon>
        <taxon>Desulfovibrionia</taxon>
        <taxon>Desulfovibrionales</taxon>
        <taxon>Desulfovibrionaceae</taxon>
        <taxon>Desulfovibrio</taxon>
    </lineage>
</organism>
<dbReference type="RefSeq" id="WP_126379301.1">
    <property type="nucleotide sequence ID" value="NZ_AP017378.1"/>
</dbReference>
<name>A0A2Z6B069_9BACT</name>
<evidence type="ECO:0000313" key="1">
    <source>
        <dbReference type="EMBL" id="BBD08853.1"/>
    </source>
</evidence>
<sequence>MILTAVLACVVLLIFALVFGGIVRNVRTNYLRVIRSLRHQSFDLENGIKDLKADMLIREVRVSNLEKEIESLELAKERERAAAAAGDVPSRTIVEALQYMGKITAEDVLRARTYLENTKSGSTVEEALMILGLVRPEDMDSAAQEAM</sequence>
<dbReference type="KEGG" id="dfl:DFE_2127"/>
<dbReference type="AlphaFoldDB" id="A0A2Z6B069"/>
<accession>A0A2Z6B069</accession>
<reference evidence="1 2" key="1">
    <citation type="journal article" date="2018" name="Sci. Adv.">
        <title>Multi-heme cytochromes provide a pathway for survival in energy-limited environments.</title>
        <authorList>
            <person name="Deng X."/>
            <person name="Dohmae N."/>
            <person name="Nealson K.H."/>
            <person name="Hashimoto K."/>
            <person name="Okamoto A."/>
        </authorList>
    </citation>
    <scope>NUCLEOTIDE SEQUENCE [LARGE SCALE GENOMIC DNA]</scope>
    <source>
        <strain evidence="1 2">IS5</strain>
    </source>
</reference>
<proteinExistence type="predicted"/>